<evidence type="ECO:0000313" key="9">
    <source>
        <dbReference type="EMBL" id="OJD40674.1"/>
    </source>
</evidence>
<dbReference type="CDD" id="cd11051">
    <property type="entry name" value="CYP59-like"/>
    <property type="match status" value="1"/>
</dbReference>
<organism evidence="9 10">
    <name type="scientific">Diplodia corticola</name>
    <dbReference type="NCBI Taxonomy" id="236234"/>
    <lineage>
        <taxon>Eukaryota</taxon>
        <taxon>Fungi</taxon>
        <taxon>Dikarya</taxon>
        <taxon>Ascomycota</taxon>
        <taxon>Pezizomycotina</taxon>
        <taxon>Dothideomycetes</taxon>
        <taxon>Dothideomycetes incertae sedis</taxon>
        <taxon>Botryosphaeriales</taxon>
        <taxon>Botryosphaeriaceae</taxon>
        <taxon>Diplodia</taxon>
    </lineage>
</organism>
<dbReference type="PRINTS" id="PR00385">
    <property type="entry name" value="P450"/>
</dbReference>
<reference evidence="9 10" key="1">
    <citation type="submission" date="2016-10" db="EMBL/GenBank/DDBJ databases">
        <title>Proteomics and genomics reveal pathogen-plant mechanisms compatible with a hemibiotrophic lifestyle of Diplodia corticola.</title>
        <authorList>
            <person name="Fernandes I."/>
            <person name="De Jonge R."/>
            <person name="Van De Peer Y."/>
            <person name="Devreese B."/>
            <person name="Alves A."/>
            <person name="Esteves A.C."/>
        </authorList>
    </citation>
    <scope>NUCLEOTIDE SEQUENCE [LARGE SCALE GENOMIC DNA]</scope>
    <source>
        <strain evidence="9 10">CBS 112549</strain>
    </source>
</reference>
<dbReference type="InterPro" id="IPR050121">
    <property type="entry name" value="Cytochrome_P450_monoxygenase"/>
</dbReference>
<keyword evidence="6 8" id="KW-0408">Iron</keyword>
<comment type="cofactor">
    <cofactor evidence="1 8">
        <name>heme</name>
        <dbReference type="ChEBI" id="CHEBI:30413"/>
    </cofactor>
</comment>
<evidence type="ECO:0000256" key="3">
    <source>
        <dbReference type="ARBA" id="ARBA00022617"/>
    </source>
</evidence>
<dbReference type="GO" id="GO:0016705">
    <property type="term" value="F:oxidoreductase activity, acting on paired donors, with incorporation or reduction of molecular oxygen"/>
    <property type="evidence" value="ECO:0007669"/>
    <property type="project" value="InterPro"/>
</dbReference>
<dbReference type="PANTHER" id="PTHR24305:SF107">
    <property type="entry name" value="P450, PUTATIVE (EUROFUNG)-RELATED"/>
    <property type="match status" value="1"/>
</dbReference>
<dbReference type="InterPro" id="IPR036396">
    <property type="entry name" value="Cyt_P450_sf"/>
</dbReference>
<accession>A0A1J9RL27</accession>
<dbReference type="RefSeq" id="XP_020135517.1">
    <property type="nucleotide sequence ID" value="XM_020269977.1"/>
</dbReference>
<dbReference type="GO" id="GO:0004497">
    <property type="term" value="F:monooxygenase activity"/>
    <property type="evidence" value="ECO:0007669"/>
    <property type="project" value="UniProtKB-KW"/>
</dbReference>
<dbReference type="GO" id="GO:0005506">
    <property type="term" value="F:iron ion binding"/>
    <property type="evidence" value="ECO:0007669"/>
    <property type="project" value="InterPro"/>
</dbReference>
<keyword evidence="7" id="KW-0503">Monooxygenase</keyword>
<comment type="caution">
    <text evidence="9">The sequence shown here is derived from an EMBL/GenBank/DDBJ whole genome shotgun (WGS) entry which is preliminary data.</text>
</comment>
<evidence type="ECO:0000256" key="8">
    <source>
        <dbReference type="PIRSR" id="PIRSR602401-1"/>
    </source>
</evidence>
<evidence type="ECO:0000256" key="4">
    <source>
        <dbReference type="ARBA" id="ARBA00022723"/>
    </source>
</evidence>
<protein>
    <submittedName>
        <fullName evidence="9">Cytochrome p450</fullName>
    </submittedName>
</protein>
<evidence type="ECO:0000256" key="6">
    <source>
        <dbReference type="ARBA" id="ARBA00023004"/>
    </source>
</evidence>
<dbReference type="Pfam" id="PF00067">
    <property type="entry name" value="p450"/>
    <property type="match status" value="1"/>
</dbReference>
<dbReference type="Gene3D" id="1.10.630.10">
    <property type="entry name" value="Cytochrome P450"/>
    <property type="match status" value="1"/>
</dbReference>
<dbReference type="PRINTS" id="PR00463">
    <property type="entry name" value="EP450I"/>
</dbReference>
<evidence type="ECO:0000256" key="1">
    <source>
        <dbReference type="ARBA" id="ARBA00001971"/>
    </source>
</evidence>
<keyword evidence="10" id="KW-1185">Reference proteome</keyword>
<comment type="pathway">
    <text evidence="2">Secondary metabolite biosynthesis.</text>
</comment>
<keyword evidence="3 8" id="KW-0349">Heme</keyword>
<dbReference type="EMBL" id="MNUE01000001">
    <property type="protein sequence ID" value="OJD40674.1"/>
    <property type="molecule type" value="Genomic_DNA"/>
</dbReference>
<dbReference type="PANTHER" id="PTHR24305">
    <property type="entry name" value="CYTOCHROME P450"/>
    <property type="match status" value="1"/>
</dbReference>
<evidence type="ECO:0000256" key="5">
    <source>
        <dbReference type="ARBA" id="ARBA00023002"/>
    </source>
</evidence>
<sequence length="564" mass="63514">MPDMFGRFSLSLFVAIAGGVFYILAKAYNARKIVYKLRRQGLPMPPFSWATGHMLAMKPFMEKLPADAITNYTVTELAYSLNKEAFYLDFWPLSEPLLILTTPDMASQLTQQFNPLKPSVIENAFAGLTGGPNLFTMPDVPWKRWRAIFNPGFSPSYMLQQTPKIVDECRVFCEKMRARVRQNQMFYLEEDTLRLTLDVIGVVTLDTHFRYQEFTSWIPESLRALIEWTSFGTELNPFNRWNPMRPYKLWYHGRKINKYIEAELDKRFVERRYSNDSKRDTRSVKSIVALALDSYMAEENASGASSDATTLDETFKHYACAQIRLFLFAGHDTTSSTMVYAFHLLATNPDCLTRIRAEHDQVFGAGTSPDRVGDLLSADPNLLNQLTYTTACIKEALRLFPPASAMRVGGPDTVLVGSDGTRYPTAGCSVWGIHLAIQRNPAVFPQPNRFIPDRWLPMTLPGDPLHPAKGAWRPFEFGPRNCVGQTLAMAEIKILLAMTTRAFDFRPAYDEWDRLHPPGHLGGAGAIRTALGDRAYQVEGGGGGAHAANKYPCRVRMVGDGEKA</sequence>
<gene>
    <name evidence="9" type="ORF">BKCO1_1000566</name>
</gene>
<dbReference type="GO" id="GO:0020037">
    <property type="term" value="F:heme binding"/>
    <property type="evidence" value="ECO:0007669"/>
    <property type="project" value="InterPro"/>
</dbReference>
<dbReference type="AlphaFoldDB" id="A0A1J9RL27"/>
<evidence type="ECO:0000256" key="2">
    <source>
        <dbReference type="ARBA" id="ARBA00005179"/>
    </source>
</evidence>
<name>A0A1J9RL27_9PEZI</name>
<evidence type="ECO:0000313" key="10">
    <source>
        <dbReference type="Proteomes" id="UP000183809"/>
    </source>
</evidence>
<dbReference type="Proteomes" id="UP000183809">
    <property type="component" value="Unassembled WGS sequence"/>
</dbReference>
<dbReference type="SUPFAM" id="SSF48264">
    <property type="entry name" value="Cytochrome P450"/>
    <property type="match status" value="1"/>
</dbReference>
<dbReference type="GeneID" id="31010236"/>
<keyword evidence="4 8" id="KW-0479">Metal-binding</keyword>
<dbReference type="InterPro" id="IPR002401">
    <property type="entry name" value="Cyt_P450_E_grp-I"/>
</dbReference>
<dbReference type="InterPro" id="IPR001128">
    <property type="entry name" value="Cyt_P450"/>
</dbReference>
<proteinExistence type="predicted"/>
<evidence type="ECO:0000256" key="7">
    <source>
        <dbReference type="ARBA" id="ARBA00023033"/>
    </source>
</evidence>
<dbReference type="OrthoDB" id="10029320at2759"/>
<dbReference type="STRING" id="236234.A0A1J9RL27"/>
<keyword evidence="5" id="KW-0560">Oxidoreductase</keyword>
<feature type="binding site" description="axial binding residue" evidence="8">
    <location>
        <position position="482"/>
    </location>
    <ligand>
        <name>heme</name>
        <dbReference type="ChEBI" id="CHEBI:30413"/>
    </ligand>
    <ligandPart>
        <name>Fe</name>
        <dbReference type="ChEBI" id="CHEBI:18248"/>
    </ligandPart>
</feature>